<dbReference type="Pfam" id="PF00535">
    <property type="entry name" value="Glycos_transf_2"/>
    <property type="match status" value="1"/>
</dbReference>
<dbReference type="SUPFAM" id="SSF53448">
    <property type="entry name" value="Nucleotide-diphospho-sugar transferases"/>
    <property type="match status" value="1"/>
</dbReference>
<comment type="caution">
    <text evidence="2">The sequence shown here is derived from an EMBL/GenBank/DDBJ whole genome shotgun (WGS) entry which is preliminary data.</text>
</comment>
<keyword evidence="2" id="KW-0808">Transferase</keyword>
<evidence type="ECO:0000259" key="1">
    <source>
        <dbReference type="Pfam" id="PF00535"/>
    </source>
</evidence>
<dbReference type="InterPro" id="IPR029044">
    <property type="entry name" value="Nucleotide-diphossugar_trans"/>
</dbReference>
<accession>A0ABV2SQV6</accession>
<keyword evidence="2" id="KW-0328">Glycosyltransferase</keyword>
<dbReference type="EMBL" id="JBEXAE010000001">
    <property type="protein sequence ID" value="MET6989544.1"/>
    <property type="molecule type" value="Genomic_DNA"/>
</dbReference>
<keyword evidence="3" id="KW-1185">Reference proteome</keyword>
<dbReference type="EC" id="2.4.-.-" evidence="2"/>
<proteinExistence type="predicted"/>
<dbReference type="Gene3D" id="3.90.550.10">
    <property type="entry name" value="Spore Coat Polysaccharide Biosynthesis Protein SpsA, Chain A"/>
    <property type="match status" value="1"/>
</dbReference>
<dbReference type="RefSeq" id="WP_354613918.1">
    <property type="nucleotide sequence ID" value="NZ_JBEXAE010000001.1"/>
</dbReference>
<organism evidence="2 3">
    <name type="scientific">Sediminicola arcticus</name>
    <dbReference type="NCBI Taxonomy" id="1574308"/>
    <lineage>
        <taxon>Bacteria</taxon>
        <taxon>Pseudomonadati</taxon>
        <taxon>Bacteroidota</taxon>
        <taxon>Flavobacteriia</taxon>
        <taxon>Flavobacteriales</taxon>
        <taxon>Flavobacteriaceae</taxon>
        <taxon>Sediminicola</taxon>
    </lineage>
</organism>
<evidence type="ECO:0000313" key="2">
    <source>
        <dbReference type="EMBL" id="MET6989544.1"/>
    </source>
</evidence>
<gene>
    <name evidence="2" type="ORF">ABXZ36_02660</name>
</gene>
<protein>
    <submittedName>
        <fullName evidence="2">Glycosyltransferase</fullName>
        <ecNumber evidence="2">2.4.-.-</ecNumber>
    </submittedName>
</protein>
<feature type="domain" description="Glycosyltransferase 2-like" evidence="1">
    <location>
        <begin position="9"/>
        <end position="116"/>
    </location>
</feature>
<reference evidence="2 3" key="1">
    <citation type="submission" date="2024-07" db="EMBL/GenBank/DDBJ databases">
        <title>The genome sequence of type strain Sediminicola arcticus GDMCC 1.2805.</title>
        <authorList>
            <person name="Liu Y."/>
        </authorList>
    </citation>
    <scope>NUCLEOTIDE SEQUENCE [LARGE SCALE GENOMIC DNA]</scope>
    <source>
        <strain evidence="2 3">GDMCC 1.2805</strain>
    </source>
</reference>
<dbReference type="InterPro" id="IPR001173">
    <property type="entry name" value="Glyco_trans_2-like"/>
</dbReference>
<name>A0ABV2SQV6_9FLAO</name>
<evidence type="ECO:0000313" key="3">
    <source>
        <dbReference type="Proteomes" id="UP001549799"/>
    </source>
</evidence>
<dbReference type="Proteomes" id="UP001549799">
    <property type="component" value="Unassembled WGS sequence"/>
</dbReference>
<dbReference type="GO" id="GO:0016757">
    <property type="term" value="F:glycosyltransferase activity"/>
    <property type="evidence" value="ECO:0007669"/>
    <property type="project" value="UniProtKB-KW"/>
</dbReference>
<sequence>MNKFITSLSIIIVVYNKAIHECESFRSILEMRTDDSNLDIFVYDNSPVSQKINYHKGITIYYMHDPNNSGVSRAYNEGALYAAKNKKCWVLLLDQDTLLPVNLLETCQKAVSKYPEIKLFVPVLELKSGKIFSPCRYKFKRGFYIKKISEGIHSLDKLSPVNSGMLIDISSFIDAGGYNNNVKLDFGDFQFIERFRKKYKYFYVLDARCIQDFSNDEVSYKSQLTRFKFFCEGARNIEKEFKSDWLTYSLLVGIRAIVLTLKHKKFSFIFTYYYSFLKSK</sequence>